<reference evidence="1 2" key="1">
    <citation type="submission" date="2011-02" db="EMBL/GenBank/DDBJ databases">
        <authorList>
            <person name="Weinstock G."/>
            <person name="Sodergren E."/>
            <person name="Clifton S."/>
            <person name="Fulton L."/>
            <person name="Fulton B."/>
            <person name="Courtney L."/>
            <person name="Fronick C."/>
            <person name="Harrison M."/>
            <person name="Strong C."/>
            <person name="Farmer C."/>
            <person name="Delahaunty K."/>
            <person name="Markovic C."/>
            <person name="Hall O."/>
            <person name="Minx P."/>
            <person name="Tomlinson C."/>
            <person name="Mitreva M."/>
            <person name="Hou S."/>
            <person name="Chen J."/>
            <person name="Wollam A."/>
            <person name="Pepin K.H."/>
            <person name="Johnson M."/>
            <person name="Bhonagiri V."/>
            <person name="Zhang X."/>
            <person name="Suruliraj S."/>
            <person name="Warren W."/>
            <person name="Chinwalla A."/>
            <person name="Mardis E.R."/>
            <person name="Wilson R.K."/>
        </authorList>
    </citation>
    <scope>NUCLEOTIDE SEQUENCE [LARGE SCALE GENOMIC DNA]</scope>
    <source>
        <strain evidence="1 2">YIT 12056</strain>
    </source>
</reference>
<accession>A0ABP2KU31</accession>
<dbReference type="EMBL" id="AFBM01000010">
    <property type="protein sequence ID" value="EGF53120.1"/>
    <property type="molecule type" value="Genomic_DNA"/>
</dbReference>
<sequence>MAHLHQLRLKYKNLQTFVKKTNYNHKETITEIEKKWYQPIWNWVLIFNQFITIFKNFKIQV</sequence>
<comment type="caution">
    <text evidence="1">The sequence shown here is derived from an EMBL/GenBank/DDBJ whole genome shotgun (WGS) entry which is preliminary data.</text>
</comment>
<dbReference type="Proteomes" id="UP000010321">
    <property type="component" value="Unassembled WGS sequence"/>
</dbReference>
<name>A0ABP2KU31_9BACE</name>
<protein>
    <submittedName>
        <fullName evidence="1">Uncharacterized protein</fullName>
    </submittedName>
</protein>
<proteinExistence type="predicted"/>
<evidence type="ECO:0000313" key="1">
    <source>
        <dbReference type="EMBL" id="EGF53120.1"/>
    </source>
</evidence>
<keyword evidence="2" id="KW-1185">Reference proteome</keyword>
<evidence type="ECO:0000313" key="2">
    <source>
        <dbReference type="Proteomes" id="UP000010321"/>
    </source>
</evidence>
<organism evidence="1 2">
    <name type="scientific">Bacteroides clarus YIT 12056</name>
    <dbReference type="NCBI Taxonomy" id="762984"/>
    <lineage>
        <taxon>Bacteria</taxon>
        <taxon>Pseudomonadati</taxon>
        <taxon>Bacteroidota</taxon>
        <taxon>Bacteroidia</taxon>
        <taxon>Bacteroidales</taxon>
        <taxon>Bacteroidaceae</taxon>
        <taxon>Bacteroides</taxon>
    </lineage>
</organism>
<gene>
    <name evidence="1" type="ORF">HMPREF9445_01453</name>
</gene>